<evidence type="ECO:0000313" key="2">
    <source>
        <dbReference type="Proteomes" id="UP000193648"/>
    </source>
</evidence>
<dbReference type="RefSeq" id="XP_021879066.1">
    <property type="nucleotide sequence ID" value="XM_022030352.1"/>
</dbReference>
<gene>
    <name evidence="1" type="ORF">BCR41DRAFT_423930</name>
</gene>
<evidence type="ECO:0000313" key="1">
    <source>
        <dbReference type="EMBL" id="ORZ09976.1"/>
    </source>
</evidence>
<dbReference type="OrthoDB" id="2384033at2759"/>
<keyword evidence="2" id="KW-1185">Reference proteome</keyword>
<reference evidence="1 2" key="1">
    <citation type="submission" date="2016-07" db="EMBL/GenBank/DDBJ databases">
        <title>Pervasive Adenine N6-methylation of Active Genes in Fungi.</title>
        <authorList>
            <consortium name="DOE Joint Genome Institute"/>
            <person name="Mondo S.J."/>
            <person name="Dannebaum R.O."/>
            <person name="Kuo R.C."/>
            <person name="Labutti K."/>
            <person name="Haridas S."/>
            <person name="Kuo A."/>
            <person name="Salamov A."/>
            <person name="Ahrendt S.R."/>
            <person name="Lipzen A."/>
            <person name="Sullivan W."/>
            <person name="Andreopoulos W.B."/>
            <person name="Clum A."/>
            <person name="Lindquist E."/>
            <person name="Daum C."/>
            <person name="Ramamoorthy G.K."/>
            <person name="Gryganskyi A."/>
            <person name="Culley D."/>
            <person name="Magnuson J.K."/>
            <person name="James T.Y."/>
            <person name="O'Malley M.A."/>
            <person name="Stajich J.E."/>
            <person name="Spatafora J.W."/>
            <person name="Visel A."/>
            <person name="Grigoriev I.V."/>
        </authorList>
    </citation>
    <scope>NUCLEOTIDE SEQUENCE [LARGE SCALE GENOMIC DNA]</scope>
    <source>
        <strain evidence="1 2">NRRL 3116</strain>
    </source>
</reference>
<comment type="caution">
    <text evidence="1">The sequence shown here is derived from an EMBL/GenBank/DDBJ whole genome shotgun (WGS) entry which is preliminary data.</text>
</comment>
<name>A0A1Y2GG58_9FUNG</name>
<dbReference type="Proteomes" id="UP000193648">
    <property type="component" value="Unassembled WGS sequence"/>
</dbReference>
<organism evidence="1 2">
    <name type="scientific">Lobosporangium transversale</name>
    <dbReference type="NCBI Taxonomy" id="64571"/>
    <lineage>
        <taxon>Eukaryota</taxon>
        <taxon>Fungi</taxon>
        <taxon>Fungi incertae sedis</taxon>
        <taxon>Mucoromycota</taxon>
        <taxon>Mortierellomycotina</taxon>
        <taxon>Mortierellomycetes</taxon>
        <taxon>Mortierellales</taxon>
        <taxon>Mortierellaceae</taxon>
        <taxon>Lobosporangium</taxon>
    </lineage>
</organism>
<accession>A0A1Y2GG58</accession>
<dbReference type="EMBL" id="MCFF01000032">
    <property type="protein sequence ID" value="ORZ09976.1"/>
    <property type="molecule type" value="Genomic_DNA"/>
</dbReference>
<protein>
    <submittedName>
        <fullName evidence="1">Uncharacterized protein</fullName>
    </submittedName>
</protein>
<dbReference type="GeneID" id="33572194"/>
<dbReference type="InParanoid" id="A0A1Y2GG58"/>
<proteinExistence type="predicted"/>
<dbReference type="AlphaFoldDB" id="A0A1Y2GG58"/>
<sequence>MSQHNLDPMTTAATKATLLVTGIERKADEANMMITGSLLSTTGTEQFPLTHTASITSLGSPSLGNVDDVNDIEAIEIQRIPQLGRSKSYEKQLEVESINKFYDNTATDGCQRRKNLHRIPMQEKAVHAHQVDATVSHDGLQVVLFECSPPDAKDADKAFSDHFKLTRDLKDTWIYNVEAMIQNGREPTRGLTVYGVHIARNRLELYALDFMGCFRLHECTTITLPTRLSTFQTCFQELVQKSFWFAKQVKAELDKWTLHKL</sequence>